<comment type="caution">
    <text evidence="1">The sequence shown here is derived from an EMBL/GenBank/DDBJ whole genome shotgun (WGS) entry which is preliminary data.</text>
</comment>
<dbReference type="InterPro" id="IPR026728">
    <property type="entry name" value="BLTP3A/B"/>
</dbReference>
<protein>
    <recommendedName>
        <fullName evidence="3">Chorein N-terminal domain-containing protein</fullName>
    </recommendedName>
</protein>
<dbReference type="PANTHER" id="PTHR22774:SF11">
    <property type="entry name" value="CHOREIN N-TERMINAL DOMAIN-CONTAINING PROTEIN"/>
    <property type="match status" value="1"/>
</dbReference>
<evidence type="ECO:0008006" key="3">
    <source>
        <dbReference type="Google" id="ProtNLM"/>
    </source>
</evidence>
<reference evidence="1 2" key="1">
    <citation type="submission" date="2024-07" db="EMBL/GenBank/DDBJ databases">
        <title>Chromosome-level genome assembly of the water stick insect Ranatra chinensis (Heteroptera: Nepidae).</title>
        <authorList>
            <person name="Liu X."/>
        </authorList>
    </citation>
    <scope>NUCLEOTIDE SEQUENCE [LARGE SCALE GENOMIC DNA]</scope>
    <source>
        <strain evidence="1">Cailab_2021Rc</strain>
        <tissue evidence="1">Muscle</tissue>
    </source>
</reference>
<feature type="non-terminal residue" evidence="1">
    <location>
        <position position="1"/>
    </location>
</feature>
<accession>A0ABD0YFB1</accession>
<dbReference type="Pfam" id="PF24917">
    <property type="entry name" value="BLTP3A_B"/>
    <property type="match status" value="1"/>
</dbReference>
<dbReference type="Proteomes" id="UP001558652">
    <property type="component" value="Unassembled WGS sequence"/>
</dbReference>
<organism evidence="1 2">
    <name type="scientific">Ranatra chinensis</name>
    <dbReference type="NCBI Taxonomy" id="642074"/>
    <lineage>
        <taxon>Eukaryota</taxon>
        <taxon>Metazoa</taxon>
        <taxon>Ecdysozoa</taxon>
        <taxon>Arthropoda</taxon>
        <taxon>Hexapoda</taxon>
        <taxon>Insecta</taxon>
        <taxon>Pterygota</taxon>
        <taxon>Neoptera</taxon>
        <taxon>Paraneoptera</taxon>
        <taxon>Hemiptera</taxon>
        <taxon>Heteroptera</taxon>
        <taxon>Panheteroptera</taxon>
        <taxon>Nepomorpha</taxon>
        <taxon>Nepidae</taxon>
        <taxon>Ranatrinae</taxon>
        <taxon>Ranatra</taxon>
    </lineage>
</organism>
<dbReference type="EMBL" id="JBFDAA010000008">
    <property type="protein sequence ID" value="KAL1129940.1"/>
    <property type="molecule type" value="Genomic_DNA"/>
</dbReference>
<evidence type="ECO:0000313" key="1">
    <source>
        <dbReference type="EMBL" id="KAL1129940.1"/>
    </source>
</evidence>
<dbReference type="AlphaFoldDB" id="A0ABD0YFB1"/>
<name>A0ABD0YFB1_9HEMI</name>
<gene>
    <name evidence="1" type="ORF">AAG570_012884</name>
</gene>
<sequence>KNLSPDKINVSTFKGEGELTSLELDEIVLTDLLELPLWLRLTSAWCNKVSFRVQWTRLKTVPIFISLDEVNVEVETCEELRSMSVHQGLSNYGTSTKYNYINKVIDGMTISVNAVIITFKSPAFRADVQIMRILVESKSPKWQKCDLTMTRCKDTAKGQVLIFKELEWQNLRLEACSTKDENLPPLRLLTNKAKCRITIKKRISDCFVMGCKLLLILDDLLWVLTDSQLKAVLHFVDSLSGLVQKATEVTRTKKAARKLEMLPEYQAQVAQEARATEFNRREQIFAACDVVETSYHFWAKKIDLHLSDDAGDGRSCHPLLSKGCALRMLVHQLKVDCYPYHLAAGDRSHWARLVFRSNNMHSWFSFESPCNYYSHFLLFLTKLLC</sequence>
<dbReference type="PANTHER" id="PTHR22774">
    <property type="entry name" value="CHOREIN N-TERMINAL DOMAIN-CONTAINING PROTEIN"/>
    <property type="match status" value="1"/>
</dbReference>
<proteinExistence type="predicted"/>
<keyword evidence="2" id="KW-1185">Reference proteome</keyword>
<evidence type="ECO:0000313" key="2">
    <source>
        <dbReference type="Proteomes" id="UP001558652"/>
    </source>
</evidence>